<evidence type="ECO:0000256" key="1">
    <source>
        <dbReference type="ARBA" id="ARBA00022729"/>
    </source>
</evidence>
<evidence type="ECO:0000256" key="3">
    <source>
        <dbReference type="SAM" id="SignalP"/>
    </source>
</evidence>
<feature type="domain" description="Glycosyl hydrolase-like 10" evidence="4">
    <location>
        <begin position="55"/>
        <end position="368"/>
    </location>
</feature>
<dbReference type="AlphaFoldDB" id="A0AAC9MXR2"/>
<dbReference type="InterPro" id="IPR017853">
    <property type="entry name" value="GH"/>
</dbReference>
<organism evidence="5 6">
    <name type="scientific">Actinoalloteichus hymeniacidonis</name>
    <dbReference type="NCBI Taxonomy" id="340345"/>
    <lineage>
        <taxon>Bacteria</taxon>
        <taxon>Bacillati</taxon>
        <taxon>Actinomycetota</taxon>
        <taxon>Actinomycetes</taxon>
        <taxon>Pseudonocardiales</taxon>
        <taxon>Pseudonocardiaceae</taxon>
        <taxon>Actinoalloteichus</taxon>
    </lineage>
</organism>
<evidence type="ECO:0000259" key="4">
    <source>
        <dbReference type="Pfam" id="PF02638"/>
    </source>
</evidence>
<reference evidence="6" key="1">
    <citation type="submission" date="2016-03" db="EMBL/GenBank/DDBJ databases">
        <title>Complete genome sequence of the type strain Actinoalloteichus hymeniacidonis DSM 45092.</title>
        <authorList>
            <person name="Schaffert L."/>
            <person name="Albersmeier A."/>
            <person name="Winkler A."/>
            <person name="Kalinowski J."/>
            <person name="Zotchev S."/>
            <person name="Ruckert C."/>
        </authorList>
    </citation>
    <scope>NUCLEOTIDE SEQUENCE [LARGE SCALE GENOMIC DNA]</scope>
    <source>
        <strain evidence="6">HPA177(T) (DSM 45092(T))</strain>
    </source>
</reference>
<gene>
    <name evidence="5" type="ORF">TL08_13770</name>
</gene>
<feature type="region of interest" description="Disordered" evidence="2">
    <location>
        <begin position="34"/>
        <end position="59"/>
    </location>
</feature>
<dbReference type="Pfam" id="PF02638">
    <property type="entry name" value="GHL10"/>
    <property type="match status" value="1"/>
</dbReference>
<dbReference type="Proteomes" id="UP000095210">
    <property type="component" value="Chromosome"/>
</dbReference>
<dbReference type="KEGG" id="ahm:TL08_13770"/>
<dbReference type="InterPro" id="IPR003790">
    <property type="entry name" value="GHL10"/>
</dbReference>
<protein>
    <recommendedName>
        <fullName evidence="4">Glycosyl hydrolase-like 10 domain-containing protein</fullName>
    </recommendedName>
</protein>
<feature type="chain" id="PRO_5041971463" description="Glycosyl hydrolase-like 10 domain-containing protein" evidence="3">
    <location>
        <begin position="34"/>
        <end position="420"/>
    </location>
</feature>
<feature type="signal peptide" evidence="3">
    <location>
        <begin position="1"/>
        <end position="33"/>
    </location>
</feature>
<evidence type="ECO:0000313" key="6">
    <source>
        <dbReference type="Proteomes" id="UP000095210"/>
    </source>
</evidence>
<dbReference type="EMBL" id="CP014859">
    <property type="protein sequence ID" value="AOS63568.1"/>
    <property type="molecule type" value="Genomic_DNA"/>
</dbReference>
<dbReference type="Gene3D" id="3.20.20.80">
    <property type="entry name" value="Glycosidases"/>
    <property type="match status" value="1"/>
</dbReference>
<evidence type="ECO:0000313" key="5">
    <source>
        <dbReference type="EMBL" id="AOS63568.1"/>
    </source>
</evidence>
<dbReference type="SUPFAM" id="SSF51445">
    <property type="entry name" value="(Trans)glycosidases"/>
    <property type="match status" value="1"/>
</dbReference>
<sequence>MPLSRNRIGGRSAVALAAAVGLLCSTLSLTSAAAGTPRVENDTGAEDAAPRQSTQLRGTWVSSVSNIDWPSRSGLSAETQQQEYVALLDEAVDLRLNAVFVQIRPTADAFWPSPHEPWSQWLTGTQGADPGYDPLAFLVEEAHARGLEFHAWFNPYRVSTQSDPSKLAPDHPARVNPDWIFRYGSQLYYNPGIPEVRKFVQTAMMDAVENYDIDGAHWDDYFYPYPISGESIPDQDTYAEFGDDFDSIEDWRRNNIDLLVQEMGERIEAVKPDVAFGVSPFGIWRNDSSDPAGSDTNGLESYSAIFADTRRWVTQGWVDYISPQVYWEIGHAAADYAVLVPWWADVVAGTDVRLYIGQAAYKVGSNAAWDTAELSEHLTLNEAHPEVGGDVFFSHSSLTSNAAEAMARVVADHYTEPAGG</sequence>
<name>A0AAC9MXR2_9PSEU</name>
<dbReference type="PANTHER" id="PTHR43405">
    <property type="entry name" value="GLYCOSYL HYDROLASE DIGH"/>
    <property type="match status" value="1"/>
</dbReference>
<accession>A0AAC9MXR2</accession>
<dbReference type="InterPro" id="IPR052177">
    <property type="entry name" value="Divisome_Glycosyl_Hydrolase"/>
</dbReference>
<dbReference type="PANTHER" id="PTHR43405:SF1">
    <property type="entry name" value="GLYCOSYL HYDROLASE DIGH"/>
    <property type="match status" value="1"/>
</dbReference>
<keyword evidence="6" id="KW-1185">Reference proteome</keyword>
<keyword evidence="1 3" id="KW-0732">Signal</keyword>
<proteinExistence type="predicted"/>
<evidence type="ECO:0000256" key="2">
    <source>
        <dbReference type="SAM" id="MobiDB-lite"/>
    </source>
</evidence>
<dbReference type="RefSeq" id="WP_069853671.1">
    <property type="nucleotide sequence ID" value="NZ_CP014859.1"/>
</dbReference>